<evidence type="ECO:0000313" key="2">
    <source>
        <dbReference type="EMBL" id="KAJ9614441.1"/>
    </source>
</evidence>
<dbReference type="CDD" id="cd04301">
    <property type="entry name" value="NAT_SF"/>
    <property type="match status" value="1"/>
</dbReference>
<dbReference type="Pfam" id="PF00583">
    <property type="entry name" value="Acetyltransf_1"/>
    <property type="match status" value="1"/>
</dbReference>
<dbReference type="SUPFAM" id="SSF55729">
    <property type="entry name" value="Acyl-CoA N-acyltransferases (Nat)"/>
    <property type="match status" value="1"/>
</dbReference>
<feature type="domain" description="N-acetyltransferase" evidence="1">
    <location>
        <begin position="5"/>
        <end position="190"/>
    </location>
</feature>
<reference evidence="2" key="1">
    <citation type="submission" date="2022-10" db="EMBL/GenBank/DDBJ databases">
        <title>Culturing micro-colonial fungi from biological soil crusts in the Mojave desert and describing Neophaeococcomyces mojavensis, and introducing the new genera and species Taxawa tesnikishii.</title>
        <authorList>
            <person name="Kurbessoian T."/>
            <person name="Stajich J.E."/>
        </authorList>
    </citation>
    <scope>NUCLEOTIDE SEQUENCE</scope>
    <source>
        <strain evidence="2">TK_41</strain>
    </source>
</reference>
<evidence type="ECO:0000259" key="1">
    <source>
        <dbReference type="PROSITE" id="PS51186"/>
    </source>
</evidence>
<sequence length="256" mass="28130">MSQSTDLRDLTVHRLCSDTPKDALKPVLALSHKIFASSNPAQTHFSSLDEWTRRLSNPESILVYATTAVPNSSVSISSDVLPDSPIGFIFAHPSDKAGLPDKTLHIWLGGVSETTRKKGVFAALMREIEEHASHRGWDTLSVSTFPEKFPRMYELLQREDWEVRCTMAEGKKTALHPPDNDLTSMKLDCAGAIRQPKASEKYRKAVMVIARSVAIAAISGPNATLAVEASTRDLFKLFAEEASSAAISRVDPKIEI</sequence>
<keyword evidence="3" id="KW-1185">Reference proteome</keyword>
<dbReference type="Proteomes" id="UP001172673">
    <property type="component" value="Unassembled WGS sequence"/>
</dbReference>
<comment type="caution">
    <text evidence="2">The sequence shown here is derived from an EMBL/GenBank/DDBJ whole genome shotgun (WGS) entry which is preliminary data.</text>
</comment>
<dbReference type="Gene3D" id="3.40.630.30">
    <property type="match status" value="1"/>
</dbReference>
<dbReference type="InterPro" id="IPR000182">
    <property type="entry name" value="GNAT_dom"/>
</dbReference>
<organism evidence="2 3">
    <name type="scientific">Cladophialophora chaetospira</name>
    <dbReference type="NCBI Taxonomy" id="386627"/>
    <lineage>
        <taxon>Eukaryota</taxon>
        <taxon>Fungi</taxon>
        <taxon>Dikarya</taxon>
        <taxon>Ascomycota</taxon>
        <taxon>Pezizomycotina</taxon>
        <taxon>Eurotiomycetes</taxon>
        <taxon>Chaetothyriomycetidae</taxon>
        <taxon>Chaetothyriales</taxon>
        <taxon>Herpotrichiellaceae</taxon>
        <taxon>Cladophialophora</taxon>
    </lineage>
</organism>
<accession>A0AA38XK26</accession>
<gene>
    <name evidence="2" type="ORF">H2200_002577</name>
</gene>
<dbReference type="GO" id="GO:0016747">
    <property type="term" value="F:acyltransferase activity, transferring groups other than amino-acyl groups"/>
    <property type="evidence" value="ECO:0007669"/>
    <property type="project" value="InterPro"/>
</dbReference>
<dbReference type="InterPro" id="IPR016181">
    <property type="entry name" value="Acyl_CoA_acyltransferase"/>
</dbReference>
<protein>
    <recommendedName>
        <fullName evidence="1">N-acetyltransferase domain-containing protein</fullName>
    </recommendedName>
</protein>
<name>A0AA38XK26_9EURO</name>
<dbReference type="PROSITE" id="PS51186">
    <property type="entry name" value="GNAT"/>
    <property type="match status" value="1"/>
</dbReference>
<proteinExistence type="predicted"/>
<dbReference type="EMBL" id="JAPDRK010000003">
    <property type="protein sequence ID" value="KAJ9614441.1"/>
    <property type="molecule type" value="Genomic_DNA"/>
</dbReference>
<dbReference type="AlphaFoldDB" id="A0AA38XK26"/>
<evidence type="ECO:0000313" key="3">
    <source>
        <dbReference type="Proteomes" id="UP001172673"/>
    </source>
</evidence>